<keyword evidence="2" id="KW-1185">Reference proteome</keyword>
<dbReference type="AlphaFoldDB" id="A0A4Y2M5F4"/>
<gene>
    <name evidence="1" type="ORF">AVEN_269449_1</name>
</gene>
<sequence length="81" mass="9073">MLGWRKVISECHEACNFKGARWASGKFLVSGGEPQAGNPISLNLRRVWDLLYPKSYEMIKLPTAGVVRRIREGVKAQVLTS</sequence>
<evidence type="ECO:0000313" key="1">
    <source>
        <dbReference type="EMBL" id="GBN21959.1"/>
    </source>
</evidence>
<name>A0A4Y2M5F4_ARAVE</name>
<dbReference type="Proteomes" id="UP000499080">
    <property type="component" value="Unassembled WGS sequence"/>
</dbReference>
<dbReference type="EMBL" id="BGPR01006799">
    <property type="protein sequence ID" value="GBN21959.1"/>
    <property type="molecule type" value="Genomic_DNA"/>
</dbReference>
<comment type="caution">
    <text evidence="1">The sequence shown here is derived from an EMBL/GenBank/DDBJ whole genome shotgun (WGS) entry which is preliminary data.</text>
</comment>
<organism evidence="1 2">
    <name type="scientific">Araneus ventricosus</name>
    <name type="common">Orbweaver spider</name>
    <name type="synonym">Epeira ventricosa</name>
    <dbReference type="NCBI Taxonomy" id="182803"/>
    <lineage>
        <taxon>Eukaryota</taxon>
        <taxon>Metazoa</taxon>
        <taxon>Ecdysozoa</taxon>
        <taxon>Arthropoda</taxon>
        <taxon>Chelicerata</taxon>
        <taxon>Arachnida</taxon>
        <taxon>Araneae</taxon>
        <taxon>Araneomorphae</taxon>
        <taxon>Entelegynae</taxon>
        <taxon>Araneoidea</taxon>
        <taxon>Araneidae</taxon>
        <taxon>Araneus</taxon>
    </lineage>
</organism>
<accession>A0A4Y2M5F4</accession>
<reference evidence="1 2" key="1">
    <citation type="journal article" date="2019" name="Sci. Rep.">
        <title>Orb-weaving spider Araneus ventricosus genome elucidates the spidroin gene catalogue.</title>
        <authorList>
            <person name="Kono N."/>
            <person name="Nakamura H."/>
            <person name="Ohtoshi R."/>
            <person name="Moran D.A.P."/>
            <person name="Shinohara A."/>
            <person name="Yoshida Y."/>
            <person name="Fujiwara M."/>
            <person name="Mori M."/>
            <person name="Tomita M."/>
            <person name="Arakawa K."/>
        </authorList>
    </citation>
    <scope>NUCLEOTIDE SEQUENCE [LARGE SCALE GENOMIC DNA]</scope>
</reference>
<proteinExistence type="predicted"/>
<evidence type="ECO:0000313" key="2">
    <source>
        <dbReference type="Proteomes" id="UP000499080"/>
    </source>
</evidence>
<protein>
    <submittedName>
        <fullName evidence="1">Uncharacterized protein</fullName>
    </submittedName>
</protein>